<evidence type="ECO:0000259" key="18">
    <source>
        <dbReference type="Pfam" id="PF00912"/>
    </source>
</evidence>
<dbReference type="InterPro" id="IPR012338">
    <property type="entry name" value="Beta-lactam/transpept-like"/>
</dbReference>
<evidence type="ECO:0000256" key="3">
    <source>
        <dbReference type="ARBA" id="ARBA00007739"/>
    </source>
</evidence>
<evidence type="ECO:0000256" key="10">
    <source>
        <dbReference type="ARBA" id="ARBA00022984"/>
    </source>
</evidence>
<comment type="pathway">
    <text evidence="1">Cell wall biogenesis; peptidoglycan biosynthesis.</text>
</comment>
<dbReference type="SUPFAM" id="SSF53955">
    <property type="entry name" value="Lysozyme-like"/>
    <property type="match status" value="1"/>
</dbReference>
<evidence type="ECO:0000256" key="5">
    <source>
        <dbReference type="ARBA" id="ARBA00022670"/>
    </source>
</evidence>
<evidence type="ECO:0000256" key="4">
    <source>
        <dbReference type="ARBA" id="ARBA00022645"/>
    </source>
</evidence>
<keyword evidence="6" id="KW-0328">Glycosyltransferase</keyword>
<dbReference type="InterPro" id="IPR050396">
    <property type="entry name" value="Glycosyltr_51/Transpeptidase"/>
</dbReference>
<evidence type="ECO:0000313" key="19">
    <source>
        <dbReference type="EMBL" id="PZQ46014.1"/>
    </source>
</evidence>
<dbReference type="Proteomes" id="UP000249417">
    <property type="component" value="Unassembled WGS sequence"/>
</dbReference>
<keyword evidence="11" id="KW-0511">Multifunctional enzyme</keyword>
<evidence type="ECO:0000256" key="1">
    <source>
        <dbReference type="ARBA" id="ARBA00004752"/>
    </source>
</evidence>
<keyword evidence="12" id="KW-0961">Cell wall biogenesis/degradation</keyword>
<dbReference type="Gene3D" id="3.40.710.10">
    <property type="entry name" value="DD-peptidase/beta-lactamase superfamily"/>
    <property type="match status" value="1"/>
</dbReference>
<dbReference type="NCBIfam" id="TIGR02074">
    <property type="entry name" value="PBP_1a_fam"/>
    <property type="match status" value="1"/>
</dbReference>
<keyword evidence="16" id="KW-0472">Membrane</keyword>
<comment type="similarity">
    <text evidence="2">In the C-terminal section; belongs to the transpeptidase family.</text>
</comment>
<comment type="catalytic activity">
    <reaction evidence="14">
        <text>[GlcNAc-(1-&gt;4)-Mur2Ac(oyl-L-Ala-gamma-D-Glu-L-Lys-D-Ala-D-Ala)](n)-di-trans,octa-cis-undecaprenyl diphosphate + beta-D-GlcNAc-(1-&gt;4)-Mur2Ac(oyl-L-Ala-gamma-D-Glu-L-Lys-D-Ala-D-Ala)-di-trans,octa-cis-undecaprenyl diphosphate = [GlcNAc-(1-&gt;4)-Mur2Ac(oyl-L-Ala-gamma-D-Glu-L-Lys-D-Ala-D-Ala)](n+1)-di-trans,octa-cis-undecaprenyl diphosphate + di-trans,octa-cis-undecaprenyl diphosphate + H(+)</text>
        <dbReference type="Rhea" id="RHEA:23708"/>
        <dbReference type="Rhea" id="RHEA-COMP:9602"/>
        <dbReference type="Rhea" id="RHEA-COMP:9603"/>
        <dbReference type="ChEBI" id="CHEBI:15378"/>
        <dbReference type="ChEBI" id="CHEBI:58405"/>
        <dbReference type="ChEBI" id="CHEBI:60033"/>
        <dbReference type="ChEBI" id="CHEBI:78435"/>
        <dbReference type="EC" id="2.4.99.28"/>
    </reaction>
</comment>
<dbReference type="Pfam" id="PF00905">
    <property type="entry name" value="Transpeptidase"/>
    <property type="match status" value="1"/>
</dbReference>
<comment type="similarity">
    <text evidence="3">In the N-terminal section; belongs to the glycosyltransferase 51 family.</text>
</comment>
<dbReference type="GO" id="GO:0009252">
    <property type="term" value="P:peptidoglycan biosynthetic process"/>
    <property type="evidence" value="ECO:0007669"/>
    <property type="project" value="UniProtKB-UniPathway"/>
</dbReference>
<keyword evidence="7" id="KW-0808">Transferase</keyword>
<keyword evidence="16" id="KW-0812">Transmembrane</keyword>
<evidence type="ECO:0000256" key="8">
    <source>
        <dbReference type="ARBA" id="ARBA00022801"/>
    </source>
</evidence>
<dbReference type="InterPro" id="IPR023346">
    <property type="entry name" value="Lysozyme-like_dom_sf"/>
</dbReference>
<dbReference type="PANTHER" id="PTHR32282:SF33">
    <property type="entry name" value="PEPTIDOGLYCAN GLYCOSYLTRANSFERASE"/>
    <property type="match status" value="1"/>
</dbReference>
<comment type="catalytic activity">
    <reaction evidence="13">
        <text>Preferential cleavage: (Ac)2-L-Lys-D-Ala-|-D-Ala. Also transpeptidation of peptidyl-alanyl moieties that are N-acyl substituents of D-alanine.</text>
        <dbReference type="EC" id="3.4.16.4"/>
    </reaction>
</comment>
<evidence type="ECO:0000259" key="17">
    <source>
        <dbReference type="Pfam" id="PF00905"/>
    </source>
</evidence>
<sequence length="664" mass="72511">MAKTTKKKKKSKAQESSGMGLFIKGTIKWVFVIGLWGALLLGLTLAWFARELPDITEQMIFERRPTITILANDGTVIDRYGDIKGETVSVKELPPYVSEAILATEDRRFYYHFGVDPFGIIRAFGVNMVRGGFVQGGSTITQQLAKNLFLSRDRTLKRKVQEAMLAVWLETKLSKDEILSAYLNRVYLGSGAYGIDAAARVYFNKPAKELTIREAATIAGLLKAPSRYSPSSNPSLSAQRTRVVLKAMNEAGYLDKDEFAKLDQLPPSPPRKPSSGDTIRYYTDFIVGQIEGIIGLPEEDITVQTTLDKDIQASAEAAITKAVLTYGESYKVSQGAAMVMALDGAIVAMVGGRDYDLSEYNRVTNALRSPGSSFKPIVYLSALEHGWNPNSTIVDAPLSINGYKPQNYGNEYYGEVTLTQALTRSLNTVSVQLMQDVGPNEVIGLARRLGITADLEPNLSLSLGASGVPMIQMATAYATIGRGGVAVEPFAIINIKDTKGTTLYEQPKERSARQVVARGYVQQLTGMMQNVVQYGTGAAAQGPWMAAGKTGTSQEFRDAWFIGFTNSYVAAVWVGNDDNSPMKRVTGGMVPAPAWREIMMTAMTKPAKNYYTIQSVASEFSFQDLLGRIIGGGEDTGSSPMQNIPKPTDTKPVDGDTYKLRYND</sequence>
<evidence type="ECO:0000256" key="11">
    <source>
        <dbReference type="ARBA" id="ARBA00023268"/>
    </source>
</evidence>
<keyword evidence="9" id="KW-0133">Cell shape</keyword>
<evidence type="ECO:0000256" key="13">
    <source>
        <dbReference type="ARBA" id="ARBA00034000"/>
    </source>
</evidence>
<feature type="region of interest" description="Disordered" evidence="15">
    <location>
        <begin position="632"/>
        <end position="664"/>
    </location>
</feature>
<dbReference type="InterPro" id="IPR001460">
    <property type="entry name" value="PCN-bd_Tpept"/>
</dbReference>
<feature type="compositionally biased region" description="Basic and acidic residues" evidence="15">
    <location>
        <begin position="648"/>
        <end position="664"/>
    </location>
</feature>
<dbReference type="GO" id="GO:0030288">
    <property type="term" value="C:outer membrane-bounded periplasmic space"/>
    <property type="evidence" value="ECO:0007669"/>
    <property type="project" value="TreeGrafter"/>
</dbReference>
<dbReference type="GO" id="GO:0071555">
    <property type="term" value="P:cell wall organization"/>
    <property type="evidence" value="ECO:0007669"/>
    <property type="project" value="UniProtKB-KW"/>
</dbReference>
<dbReference type="Pfam" id="PF00912">
    <property type="entry name" value="Transgly"/>
    <property type="match status" value="1"/>
</dbReference>
<keyword evidence="8" id="KW-0378">Hydrolase</keyword>
<organism evidence="19 20">
    <name type="scientific">Micavibrio aeruginosavorus</name>
    <dbReference type="NCBI Taxonomy" id="349221"/>
    <lineage>
        <taxon>Bacteria</taxon>
        <taxon>Pseudomonadati</taxon>
        <taxon>Bdellovibrionota</taxon>
        <taxon>Bdellovibrionia</taxon>
        <taxon>Bdellovibrionales</taxon>
        <taxon>Pseudobdellovibrionaceae</taxon>
        <taxon>Micavibrio</taxon>
    </lineage>
</organism>
<dbReference type="EMBL" id="QFQB01000034">
    <property type="protein sequence ID" value="PZQ46014.1"/>
    <property type="molecule type" value="Genomic_DNA"/>
</dbReference>
<evidence type="ECO:0000256" key="7">
    <source>
        <dbReference type="ARBA" id="ARBA00022679"/>
    </source>
</evidence>
<dbReference type="FunFam" id="1.10.3810.10:FF:000001">
    <property type="entry name" value="Penicillin-binding protein 1A"/>
    <property type="match status" value="1"/>
</dbReference>
<keyword evidence="4" id="KW-0121">Carboxypeptidase</keyword>
<evidence type="ECO:0000256" key="9">
    <source>
        <dbReference type="ARBA" id="ARBA00022960"/>
    </source>
</evidence>
<dbReference type="SUPFAM" id="SSF56601">
    <property type="entry name" value="beta-lactamase/transpeptidase-like"/>
    <property type="match status" value="1"/>
</dbReference>
<accession>A0A2W5MZ05</accession>
<dbReference type="GO" id="GO:0006508">
    <property type="term" value="P:proteolysis"/>
    <property type="evidence" value="ECO:0007669"/>
    <property type="project" value="UniProtKB-KW"/>
</dbReference>
<dbReference type="Gene3D" id="1.10.3810.10">
    <property type="entry name" value="Biosynthetic peptidoglycan transglycosylase-like"/>
    <property type="match status" value="1"/>
</dbReference>
<dbReference type="UniPathway" id="UPA00219"/>
<dbReference type="AlphaFoldDB" id="A0A2W5MZ05"/>
<keyword evidence="5" id="KW-0645">Protease</keyword>
<feature type="domain" description="Glycosyl transferase family 51" evidence="18">
    <location>
        <begin position="74"/>
        <end position="248"/>
    </location>
</feature>
<dbReference type="PANTHER" id="PTHR32282">
    <property type="entry name" value="BINDING PROTEIN TRANSPEPTIDASE, PUTATIVE-RELATED"/>
    <property type="match status" value="1"/>
</dbReference>
<dbReference type="GO" id="GO:0008360">
    <property type="term" value="P:regulation of cell shape"/>
    <property type="evidence" value="ECO:0007669"/>
    <property type="project" value="UniProtKB-KW"/>
</dbReference>
<evidence type="ECO:0000256" key="12">
    <source>
        <dbReference type="ARBA" id="ARBA00023316"/>
    </source>
</evidence>
<dbReference type="InterPro" id="IPR001264">
    <property type="entry name" value="Glyco_trans_51"/>
</dbReference>
<protein>
    <submittedName>
        <fullName evidence="19">Penicillin-binding protein</fullName>
    </submittedName>
</protein>
<keyword evidence="16" id="KW-1133">Transmembrane helix</keyword>
<reference evidence="19 20" key="1">
    <citation type="submission" date="2017-08" db="EMBL/GenBank/DDBJ databases">
        <title>Infants hospitalized years apart are colonized by the same room-sourced microbial strains.</title>
        <authorList>
            <person name="Brooks B."/>
            <person name="Olm M.R."/>
            <person name="Firek B.A."/>
            <person name="Baker R."/>
            <person name="Thomas B.C."/>
            <person name="Morowitz M.J."/>
            <person name="Banfield J.F."/>
        </authorList>
    </citation>
    <scope>NUCLEOTIDE SEQUENCE [LARGE SCALE GENOMIC DNA]</scope>
    <source>
        <strain evidence="19">S2_005_002_R2_29</strain>
    </source>
</reference>
<feature type="transmembrane region" description="Helical" evidence="16">
    <location>
        <begin position="29"/>
        <end position="49"/>
    </location>
</feature>
<comment type="caution">
    <text evidence="19">The sequence shown here is derived from an EMBL/GenBank/DDBJ whole genome shotgun (WGS) entry which is preliminary data.</text>
</comment>
<evidence type="ECO:0000256" key="16">
    <source>
        <dbReference type="SAM" id="Phobius"/>
    </source>
</evidence>
<evidence type="ECO:0000256" key="6">
    <source>
        <dbReference type="ARBA" id="ARBA00022676"/>
    </source>
</evidence>
<keyword evidence="10" id="KW-0573">Peptidoglycan synthesis</keyword>
<dbReference type="GO" id="GO:0009002">
    <property type="term" value="F:serine-type D-Ala-D-Ala carboxypeptidase activity"/>
    <property type="evidence" value="ECO:0007669"/>
    <property type="project" value="UniProtKB-EC"/>
</dbReference>
<evidence type="ECO:0000313" key="20">
    <source>
        <dbReference type="Proteomes" id="UP000249417"/>
    </source>
</evidence>
<dbReference type="GO" id="GO:0008955">
    <property type="term" value="F:peptidoglycan glycosyltransferase activity"/>
    <property type="evidence" value="ECO:0007669"/>
    <property type="project" value="UniProtKB-EC"/>
</dbReference>
<name>A0A2W5MZ05_9BACT</name>
<evidence type="ECO:0000256" key="14">
    <source>
        <dbReference type="ARBA" id="ARBA00049902"/>
    </source>
</evidence>
<evidence type="ECO:0000256" key="15">
    <source>
        <dbReference type="SAM" id="MobiDB-lite"/>
    </source>
</evidence>
<gene>
    <name evidence="19" type="ORF">DI551_05975</name>
</gene>
<dbReference type="GO" id="GO:0008658">
    <property type="term" value="F:penicillin binding"/>
    <property type="evidence" value="ECO:0007669"/>
    <property type="project" value="InterPro"/>
</dbReference>
<dbReference type="InterPro" id="IPR036950">
    <property type="entry name" value="PBP_transglycosylase"/>
</dbReference>
<proteinExistence type="inferred from homology"/>
<evidence type="ECO:0000256" key="2">
    <source>
        <dbReference type="ARBA" id="ARBA00007090"/>
    </source>
</evidence>
<feature type="domain" description="Penicillin-binding protein transpeptidase" evidence="17">
    <location>
        <begin position="337"/>
        <end position="599"/>
    </location>
</feature>